<dbReference type="Proteomes" id="UP000681967">
    <property type="component" value="Unassembled WGS sequence"/>
</dbReference>
<protein>
    <recommendedName>
        <fullName evidence="2">Proliferating cell nuclear antigen PCNA N-terminal domain-containing protein</fullName>
    </recommendedName>
</protein>
<proteinExistence type="predicted"/>
<dbReference type="Gene3D" id="3.10.150.10">
    <property type="entry name" value="DNA Polymerase III, subunit A, domain 2"/>
    <property type="match status" value="1"/>
</dbReference>
<dbReference type="AlphaFoldDB" id="A0A8S2T5E7"/>
<dbReference type="InterPro" id="IPR022648">
    <property type="entry name" value="Pr_cel_nuc_antig_N"/>
</dbReference>
<sequence>FRLEIFFILFICYNRLVNSIMFEARLLNGSIFAKVIEGLRELVNEATWECSSNGITL</sequence>
<reference evidence="3" key="1">
    <citation type="submission" date="2021-02" db="EMBL/GenBank/DDBJ databases">
        <authorList>
            <person name="Nowell W R."/>
        </authorList>
    </citation>
    <scope>NUCLEOTIDE SEQUENCE</scope>
</reference>
<dbReference type="Pfam" id="PF00705">
    <property type="entry name" value="PCNA_N"/>
    <property type="match status" value="1"/>
</dbReference>
<evidence type="ECO:0000259" key="2">
    <source>
        <dbReference type="Pfam" id="PF00705"/>
    </source>
</evidence>
<comment type="caution">
    <text evidence="3">The sequence shown here is derived from an EMBL/GenBank/DDBJ whole genome shotgun (WGS) entry which is preliminary data.</text>
</comment>
<name>A0A8S2T5E7_9BILA</name>
<dbReference type="GO" id="GO:0006275">
    <property type="term" value="P:regulation of DNA replication"/>
    <property type="evidence" value="ECO:0007669"/>
    <property type="project" value="InterPro"/>
</dbReference>
<evidence type="ECO:0000313" key="4">
    <source>
        <dbReference type="EMBL" id="CAF4385681.1"/>
    </source>
</evidence>
<feature type="non-terminal residue" evidence="3">
    <location>
        <position position="57"/>
    </location>
</feature>
<accession>A0A8S2T5E7</accession>
<dbReference type="EMBL" id="CAJOBJ010053643">
    <property type="protein sequence ID" value="CAF4385681.1"/>
    <property type="molecule type" value="Genomic_DNA"/>
</dbReference>
<evidence type="ECO:0000256" key="1">
    <source>
        <dbReference type="SAM" id="SignalP"/>
    </source>
</evidence>
<dbReference type="SUPFAM" id="SSF55979">
    <property type="entry name" value="DNA clamp"/>
    <property type="match status" value="1"/>
</dbReference>
<organism evidence="3 5">
    <name type="scientific">Rotaria magnacalcarata</name>
    <dbReference type="NCBI Taxonomy" id="392030"/>
    <lineage>
        <taxon>Eukaryota</taxon>
        <taxon>Metazoa</taxon>
        <taxon>Spiralia</taxon>
        <taxon>Gnathifera</taxon>
        <taxon>Rotifera</taxon>
        <taxon>Eurotatoria</taxon>
        <taxon>Bdelloidea</taxon>
        <taxon>Philodinida</taxon>
        <taxon>Philodinidae</taxon>
        <taxon>Rotaria</taxon>
    </lineage>
</organism>
<dbReference type="EMBL" id="CAJOBH010027961">
    <property type="protein sequence ID" value="CAF4261215.1"/>
    <property type="molecule type" value="Genomic_DNA"/>
</dbReference>
<feature type="non-terminal residue" evidence="3">
    <location>
        <position position="1"/>
    </location>
</feature>
<feature type="chain" id="PRO_5035707555" description="Proliferating cell nuclear antigen PCNA N-terminal domain-containing protein" evidence="1">
    <location>
        <begin position="20"/>
        <end position="57"/>
    </location>
</feature>
<dbReference type="GO" id="GO:0003677">
    <property type="term" value="F:DNA binding"/>
    <property type="evidence" value="ECO:0007669"/>
    <property type="project" value="InterPro"/>
</dbReference>
<evidence type="ECO:0000313" key="3">
    <source>
        <dbReference type="EMBL" id="CAF4261215.1"/>
    </source>
</evidence>
<keyword evidence="1" id="KW-0732">Signal</keyword>
<feature type="signal peptide" evidence="1">
    <location>
        <begin position="1"/>
        <end position="19"/>
    </location>
</feature>
<dbReference type="InterPro" id="IPR046938">
    <property type="entry name" value="DNA_clamp_sf"/>
</dbReference>
<dbReference type="Proteomes" id="UP000681720">
    <property type="component" value="Unassembled WGS sequence"/>
</dbReference>
<gene>
    <name evidence="3" type="ORF">BYL167_LOCUS25941</name>
    <name evidence="4" type="ORF">GIL414_LOCUS29497</name>
</gene>
<evidence type="ECO:0000313" key="5">
    <source>
        <dbReference type="Proteomes" id="UP000681967"/>
    </source>
</evidence>
<feature type="domain" description="Proliferating cell nuclear antigen PCNA N-terminal" evidence="2">
    <location>
        <begin position="21"/>
        <end position="57"/>
    </location>
</feature>